<evidence type="ECO:0000313" key="3">
    <source>
        <dbReference type="Proteomes" id="UP000276133"/>
    </source>
</evidence>
<keyword evidence="1" id="KW-0812">Transmembrane</keyword>
<evidence type="ECO:0000256" key="1">
    <source>
        <dbReference type="SAM" id="Phobius"/>
    </source>
</evidence>
<feature type="transmembrane region" description="Helical" evidence="1">
    <location>
        <begin position="66"/>
        <end position="88"/>
    </location>
</feature>
<keyword evidence="1" id="KW-0472">Membrane</keyword>
<gene>
    <name evidence="2" type="ORF">BpHYR1_046342</name>
</gene>
<dbReference type="Proteomes" id="UP000276133">
    <property type="component" value="Unassembled WGS sequence"/>
</dbReference>
<evidence type="ECO:0000313" key="2">
    <source>
        <dbReference type="EMBL" id="RMZ98532.1"/>
    </source>
</evidence>
<comment type="caution">
    <text evidence="2">The sequence shown here is derived from an EMBL/GenBank/DDBJ whole genome shotgun (WGS) entry which is preliminary data.</text>
</comment>
<dbReference type="EMBL" id="REGN01010716">
    <property type="protein sequence ID" value="RMZ98532.1"/>
    <property type="molecule type" value="Genomic_DNA"/>
</dbReference>
<feature type="transmembrane region" description="Helical" evidence="1">
    <location>
        <begin position="133"/>
        <end position="150"/>
    </location>
</feature>
<keyword evidence="1" id="KW-1133">Transmembrane helix</keyword>
<proteinExistence type="predicted"/>
<organism evidence="2 3">
    <name type="scientific">Brachionus plicatilis</name>
    <name type="common">Marine rotifer</name>
    <name type="synonym">Brachionus muelleri</name>
    <dbReference type="NCBI Taxonomy" id="10195"/>
    <lineage>
        <taxon>Eukaryota</taxon>
        <taxon>Metazoa</taxon>
        <taxon>Spiralia</taxon>
        <taxon>Gnathifera</taxon>
        <taxon>Rotifera</taxon>
        <taxon>Eurotatoria</taxon>
        <taxon>Monogononta</taxon>
        <taxon>Pseudotrocha</taxon>
        <taxon>Ploima</taxon>
        <taxon>Brachionidae</taxon>
        <taxon>Brachionus</taxon>
    </lineage>
</organism>
<keyword evidence="3" id="KW-1185">Reference proteome</keyword>
<protein>
    <submittedName>
        <fullName evidence="2">Uncharacterized protein</fullName>
    </submittedName>
</protein>
<feature type="transmembrane region" description="Helical" evidence="1">
    <location>
        <begin position="42"/>
        <end position="60"/>
    </location>
</feature>
<accession>A0A3M7PHK5</accession>
<reference evidence="2 3" key="1">
    <citation type="journal article" date="2018" name="Sci. Rep.">
        <title>Genomic signatures of local adaptation to the degree of environmental predictability in rotifers.</title>
        <authorList>
            <person name="Franch-Gras L."/>
            <person name="Hahn C."/>
            <person name="Garcia-Roger E.M."/>
            <person name="Carmona M.J."/>
            <person name="Serra M."/>
            <person name="Gomez A."/>
        </authorList>
    </citation>
    <scope>NUCLEOTIDE SEQUENCE [LARGE SCALE GENOMIC DNA]</scope>
    <source>
        <strain evidence="2">HYR1</strain>
    </source>
</reference>
<sequence length="165" mass="19061">MIRFGASSVNNIKKLERVDKLRNLLNTELQCEKKRQIFDRQIIGLILIKLFVLNFELFFLEQIELILSAGNVLVNTLDFIRIFFLVFWRGRNGLYLGHIAAGMSGTTVFAEHLRRTRGQVADGRHCRLRRTRLLFFATVAFGQILLQLLLNDLGVVRMAGVYAHR</sequence>
<dbReference type="AlphaFoldDB" id="A0A3M7PHK5"/>
<name>A0A3M7PHK5_BRAPC</name>